<dbReference type="AlphaFoldDB" id="A0AAU2VFD7"/>
<sequence length="156" mass="17356">MFAALEFDHGLFKPQIQWIVVECAGIGRKCGGPIALPPRQDRAYFINPETARQDAKEYAAFKQHQADECLSAAEIQLLKKAESGEPPGRHFAYPWDHLLMAARPLSWGVLEWSGDERFGGPRADAAYFAESTEAELDAKVFALLRDRRLAVVPLGS</sequence>
<reference evidence="1" key="1">
    <citation type="submission" date="2022-10" db="EMBL/GenBank/DDBJ databases">
        <title>The complete genomes of actinobacterial strains from the NBC collection.</title>
        <authorList>
            <person name="Joergensen T.S."/>
            <person name="Alvarez Arevalo M."/>
            <person name="Sterndorff E.B."/>
            <person name="Faurdal D."/>
            <person name="Vuksanovic O."/>
            <person name="Mourched A.-S."/>
            <person name="Charusanti P."/>
            <person name="Shaw S."/>
            <person name="Blin K."/>
            <person name="Weber T."/>
        </authorList>
    </citation>
    <scope>NUCLEOTIDE SEQUENCE</scope>
    <source>
        <strain evidence="1">NBC_00003</strain>
    </source>
</reference>
<dbReference type="EMBL" id="CP108318">
    <property type="protein sequence ID" value="WTW65963.1"/>
    <property type="molecule type" value="Genomic_DNA"/>
</dbReference>
<protein>
    <submittedName>
        <fullName evidence="1">Uncharacterized protein</fullName>
    </submittedName>
</protein>
<organism evidence="1">
    <name type="scientific">Streptomyces sp. NBC_00003</name>
    <dbReference type="NCBI Taxonomy" id="2903608"/>
    <lineage>
        <taxon>Bacteria</taxon>
        <taxon>Bacillati</taxon>
        <taxon>Actinomycetota</taxon>
        <taxon>Actinomycetes</taxon>
        <taxon>Kitasatosporales</taxon>
        <taxon>Streptomycetaceae</taxon>
        <taxon>Streptomyces</taxon>
    </lineage>
</organism>
<evidence type="ECO:0000313" key="1">
    <source>
        <dbReference type="EMBL" id="WTW65963.1"/>
    </source>
</evidence>
<proteinExistence type="predicted"/>
<gene>
    <name evidence="1" type="ORF">OG549_37965</name>
</gene>
<accession>A0AAU2VFD7</accession>
<name>A0AAU2VFD7_9ACTN</name>